<keyword evidence="3" id="KW-1185">Reference proteome</keyword>
<dbReference type="EMBL" id="CAIE01000022">
    <property type="protein sequence ID" value="CCH18026.1"/>
    <property type="molecule type" value="Genomic_DNA"/>
</dbReference>
<accession>I0L2H9</accession>
<feature type="region of interest" description="Disordered" evidence="1">
    <location>
        <begin position="82"/>
        <end position="135"/>
    </location>
</feature>
<evidence type="ECO:0000313" key="2">
    <source>
        <dbReference type="EMBL" id="CCH18026.1"/>
    </source>
</evidence>
<feature type="compositionally biased region" description="Polar residues" evidence="1">
    <location>
        <begin position="105"/>
        <end position="135"/>
    </location>
</feature>
<evidence type="ECO:0000313" key="3">
    <source>
        <dbReference type="Proteomes" id="UP000003448"/>
    </source>
</evidence>
<proteinExistence type="predicted"/>
<dbReference type="Proteomes" id="UP000003448">
    <property type="component" value="Unassembled WGS sequence"/>
</dbReference>
<dbReference type="AlphaFoldDB" id="I0L2H9"/>
<sequence length="135" mass="14543">MCWTMGLSAWAAVAGASVEMSSMLTSQATPRRSRFFVRGGGVRCIGTSRMGHDGRARFAGLAGGVPRVVACRFGTSVVAVSRERQEGSGVHHGSRTRRPAVCQRRWSTSLREARTPTSGRWSCATPSTSADRVER</sequence>
<reference evidence="3" key="1">
    <citation type="journal article" date="2012" name="J. Bacteriol.">
        <title>Genome Sequence of Micromonospora lupini Lupac 08, Isolated from Root Nodules of Lupinus angustifolius.</title>
        <authorList>
            <person name="Alonso-Vega P."/>
            <person name="Normand P."/>
            <person name="Bacigalupe R."/>
            <person name="Pujic P."/>
            <person name="Lajus A."/>
            <person name="Vallenet D."/>
            <person name="Carro L."/>
            <person name="Coll P."/>
            <person name="Trujillo M.E."/>
        </authorList>
    </citation>
    <scope>NUCLEOTIDE SEQUENCE [LARGE SCALE GENOMIC DNA]</scope>
    <source>
        <strain evidence="3">Lupac 08</strain>
    </source>
</reference>
<organism evidence="2 3">
    <name type="scientific">Micromonospora lupini str. Lupac 08</name>
    <dbReference type="NCBI Taxonomy" id="1150864"/>
    <lineage>
        <taxon>Bacteria</taxon>
        <taxon>Bacillati</taxon>
        <taxon>Actinomycetota</taxon>
        <taxon>Actinomycetes</taxon>
        <taxon>Micromonosporales</taxon>
        <taxon>Micromonosporaceae</taxon>
        <taxon>Micromonospora</taxon>
    </lineage>
</organism>
<gene>
    <name evidence="2" type="ORF">MILUP08_42958</name>
</gene>
<name>I0L2H9_9ACTN</name>
<comment type="caution">
    <text evidence="2">The sequence shown here is derived from an EMBL/GenBank/DDBJ whole genome shotgun (WGS) entry which is preliminary data.</text>
</comment>
<protein>
    <submittedName>
        <fullName evidence="2">Uncharacterized protein</fullName>
    </submittedName>
</protein>
<evidence type="ECO:0000256" key="1">
    <source>
        <dbReference type="SAM" id="MobiDB-lite"/>
    </source>
</evidence>
<dbReference type="STRING" id="1150864.MILUP08_42958"/>